<reference evidence="6" key="1">
    <citation type="submission" date="2021-01" db="EMBL/GenBank/DDBJ databases">
        <authorList>
            <person name="Li R."/>
            <person name="Bekaert M."/>
        </authorList>
    </citation>
    <scope>NUCLEOTIDE SEQUENCE</scope>
    <source>
        <strain evidence="6">Farmed</strain>
    </source>
</reference>
<dbReference type="InterPro" id="IPR052104">
    <property type="entry name" value="Mito_Release_Factor_mL62"/>
</dbReference>
<protein>
    <recommendedName>
        <fullName evidence="3">Large ribosomal subunit protein mL62</fullName>
        <ecNumber evidence="1">3.1.1.29</ecNumber>
    </recommendedName>
    <alternativeName>
        <fullName evidence="4">Peptidyl-tRNA hydrolase ICT1, mitochondrial</fullName>
    </alternativeName>
</protein>
<evidence type="ECO:0000313" key="6">
    <source>
        <dbReference type="EMBL" id="CAE1171147.1"/>
    </source>
</evidence>
<dbReference type="PANTHER" id="PTHR11075:SF54">
    <property type="entry name" value="LARGE RIBOSOMAL SUBUNIT PROTEIN ML62"/>
    <property type="match status" value="1"/>
</dbReference>
<dbReference type="InterPro" id="IPR000352">
    <property type="entry name" value="Pep_chain_release_fac_I"/>
</dbReference>
<comment type="similarity">
    <text evidence="2">Belongs to the prokaryotic/mitochondrial release factor family. Mitochondrion-specific ribosomal protein mL62 subfamily.</text>
</comment>
<dbReference type="AlphaFoldDB" id="A0A812B7W6"/>
<dbReference type="GO" id="GO:0016150">
    <property type="term" value="F:translation release factor activity, codon nonspecific"/>
    <property type="evidence" value="ECO:0007669"/>
    <property type="project" value="TreeGrafter"/>
</dbReference>
<evidence type="ECO:0000256" key="3">
    <source>
        <dbReference type="ARBA" id="ARBA00039441"/>
    </source>
</evidence>
<dbReference type="Gene3D" id="3.30.160.20">
    <property type="match status" value="1"/>
</dbReference>
<gene>
    <name evidence="6" type="ORF">SPHA_11411</name>
</gene>
<evidence type="ECO:0000256" key="4">
    <source>
        <dbReference type="ARBA" id="ARBA00041531"/>
    </source>
</evidence>
<dbReference type="GO" id="GO:0070126">
    <property type="term" value="P:mitochondrial translational termination"/>
    <property type="evidence" value="ECO:0007669"/>
    <property type="project" value="TreeGrafter"/>
</dbReference>
<organism evidence="6 7">
    <name type="scientific">Acanthosepion pharaonis</name>
    <name type="common">Pharaoh cuttlefish</name>
    <name type="synonym">Sepia pharaonis</name>
    <dbReference type="NCBI Taxonomy" id="158019"/>
    <lineage>
        <taxon>Eukaryota</taxon>
        <taxon>Metazoa</taxon>
        <taxon>Spiralia</taxon>
        <taxon>Lophotrochozoa</taxon>
        <taxon>Mollusca</taxon>
        <taxon>Cephalopoda</taxon>
        <taxon>Coleoidea</taxon>
        <taxon>Decapodiformes</taxon>
        <taxon>Sepiida</taxon>
        <taxon>Sepiina</taxon>
        <taxon>Sepiidae</taxon>
        <taxon>Acanthosepion</taxon>
    </lineage>
</organism>
<dbReference type="GO" id="GO:0004045">
    <property type="term" value="F:peptidyl-tRNA hydrolase activity"/>
    <property type="evidence" value="ECO:0007669"/>
    <property type="project" value="UniProtKB-EC"/>
</dbReference>
<dbReference type="Proteomes" id="UP000597762">
    <property type="component" value="Unassembled WGS sequence"/>
</dbReference>
<keyword evidence="6" id="KW-0378">Hydrolase</keyword>
<feature type="domain" description="Prokaryotic-type class I peptide chain release factors" evidence="5">
    <location>
        <begin position="78"/>
        <end position="206"/>
    </location>
</feature>
<evidence type="ECO:0000256" key="2">
    <source>
        <dbReference type="ARBA" id="ARBA00038225"/>
    </source>
</evidence>
<dbReference type="PANTHER" id="PTHR11075">
    <property type="entry name" value="PEPTIDE CHAIN RELEASE FACTOR"/>
    <property type="match status" value="1"/>
</dbReference>
<evidence type="ECO:0000313" key="7">
    <source>
        <dbReference type="Proteomes" id="UP000597762"/>
    </source>
</evidence>
<dbReference type="Pfam" id="PF00472">
    <property type="entry name" value="RF-1"/>
    <property type="match status" value="1"/>
</dbReference>
<dbReference type="EC" id="3.1.1.29" evidence="1"/>
<keyword evidence="7" id="KW-1185">Reference proteome</keyword>
<evidence type="ECO:0000259" key="5">
    <source>
        <dbReference type="Pfam" id="PF00472"/>
    </source>
</evidence>
<dbReference type="FunFam" id="3.30.160.20:FF:000046">
    <property type="entry name" value="Peptidyl-tRNA hydrolase ICT1"/>
    <property type="match status" value="1"/>
</dbReference>
<dbReference type="GO" id="GO:0005762">
    <property type="term" value="C:mitochondrial large ribosomal subunit"/>
    <property type="evidence" value="ECO:0007669"/>
    <property type="project" value="TreeGrafter"/>
</dbReference>
<dbReference type="SUPFAM" id="SSF110916">
    <property type="entry name" value="Peptidyl-tRNA hydrolase domain-like"/>
    <property type="match status" value="1"/>
</dbReference>
<evidence type="ECO:0000256" key="1">
    <source>
        <dbReference type="ARBA" id="ARBA00013260"/>
    </source>
</evidence>
<proteinExistence type="inferred from homology"/>
<sequence>MAAHIARTCVQRSPFAVISASTLFRRTTDRSKLLVSQIATYKSKQSLDILYPNSKLDFRTLPDVQKNAKTDEEFSGIIPVEKIDIKYLKSSGPGGQNVNKVNTKVEIRFHVESADWIPDWVKPKILENEKGRINKNGYMFINSDRTRKQLLNQADCLQKLRTIIFNASYQPQEPTVEEKKFHSERIAKIQKSVLKVKREHSLKKQRRQGPTVDIFLNKKNCLSPHFTEQRIGRIYC</sequence>
<name>A0A812B7W6_ACAPH</name>
<dbReference type="OrthoDB" id="270639at2759"/>
<comment type="caution">
    <text evidence="6">The sequence shown here is derived from an EMBL/GenBank/DDBJ whole genome shotgun (WGS) entry which is preliminary data.</text>
</comment>
<dbReference type="EMBL" id="CAHIKZ030000377">
    <property type="protein sequence ID" value="CAE1171147.1"/>
    <property type="molecule type" value="Genomic_DNA"/>
</dbReference>
<accession>A0A812B7W6</accession>